<feature type="region of interest" description="Disordered" evidence="7">
    <location>
        <begin position="74"/>
        <end position="118"/>
    </location>
</feature>
<dbReference type="OrthoDB" id="205546at2759"/>
<feature type="transmembrane region" description="Helical" evidence="8">
    <location>
        <begin position="171"/>
        <end position="192"/>
    </location>
</feature>
<dbReference type="AlphaFoldDB" id="A0A0F4YSS8"/>
<dbReference type="InterPro" id="IPR025929">
    <property type="entry name" value="INSIG_fam"/>
</dbReference>
<dbReference type="GeneID" id="25316998"/>
<evidence type="ECO:0008006" key="11">
    <source>
        <dbReference type="Google" id="ProtNLM"/>
    </source>
</evidence>
<feature type="transmembrane region" description="Helical" evidence="8">
    <location>
        <begin position="278"/>
        <end position="295"/>
    </location>
</feature>
<dbReference type="PANTHER" id="PTHR15301:SF3">
    <property type="entry name" value="PROTEIN NSG1-RELATED"/>
    <property type="match status" value="1"/>
</dbReference>
<feature type="region of interest" description="Disordered" evidence="7">
    <location>
        <begin position="1"/>
        <end position="43"/>
    </location>
</feature>
<name>A0A0F4YSS8_RASE3</name>
<evidence type="ECO:0000256" key="1">
    <source>
        <dbReference type="ARBA" id="ARBA00004477"/>
    </source>
</evidence>
<evidence type="ECO:0000256" key="5">
    <source>
        <dbReference type="ARBA" id="ARBA00022989"/>
    </source>
</evidence>
<dbReference type="GO" id="GO:0005789">
    <property type="term" value="C:endoplasmic reticulum membrane"/>
    <property type="evidence" value="ECO:0007669"/>
    <property type="project" value="UniProtKB-SubCell"/>
</dbReference>
<evidence type="ECO:0000256" key="7">
    <source>
        <dbReference type="SAM" id="MobiDB-lite"/>
    </source>
</evidence>
<feature type="transmembrane region" description="Helical" evidence="8">
    <location>
        <begin position="128"/>
        <end position="151"/>
    </location>
</feature>
<comment type="caution">
    <text evidence="9">The sequence shown here is derived from an EMBL/GenBank/DDBJ whole genome shotgun (WGS) entry which is preliminary data.</text>
</comment>
<dbReference type="Proteomes" id="UP000053958">
    <property type="component" value="Unassembled WGS sequence"/>
</dbReference>
<dbReference type="RefSeq" id="XP_013327959.1">
    <property type="nucleotide sequence ID" value="XM_013472505.1"/>
</dbReference>
<evidence type="ECO:0000256" key="3">
    <source>
        <dbReference type="ARBA" id="ARBA00022692"/>
    </source>
</evidence>
<keyword evidence="5 8" id="KW-1133">Transmembrane helix</keyword>
<dbReference type="EMBL" id="LASV01000190">
    <property type="protein sequence ID" value="KKA21347.1"/>
    <property type="molecule type" value="Genomic_DNA"/>
</dbReference>
<dbReference type="GO" id="GO:0016126">
    <property type="term" value="P:sterol biosynthetic process"/>
    <property type="evidence" value="ECO:0007669"/>
    <property type="project" value="TreeGrafter"/>
</dbReference>
<proteinExistence type="inferred from homology"/>
<organism evidence="9 10">
    <name type="scientific">Rasamsonia emersonii (strain ATCC 16479 / CBS 393.64 / IMI 116815)</name>
    <dbReference type="NCBI Taxonomy" id="1408163"/>
    <lineage>
        <taxon>Eukaryota</taxon>
        <taxon>Fungi</taxon>
        <taxon>Dikarya</taxon>
        <taxon>Ascomycota</taxon>
        <taxon>Pezizomycotina</taxon>
        <taxon>Eurotiomycetes</taxon>
        <taxon>Eurotiomycetidae</taxon>
        <taxon>Eurotiales</taxon>
        <taxon>Trichocomaceae</taxon>
        <taxon>Rasamsonia</taxon>
    </lineage>
</organism>
<accession>A0A0F4YSS8</accession>
<dbReference type="Pfam" id="PF07281">
    <property type="entry name" value="INSIG"/>
    <property type="match status" value="1"/>
</dbReference>
<protein>
    <recommendedName>
        <fullName evidence="11">INSIG domain protein</fullName>
    </recommendedName>
</protein>
<gene>
    <name evidence="9" type="ORF">T310_4651</name>
</gene>
<reference evidence="9 10" key="1">
    <citation type="submission" date="2015-04" db="EMBL/GenBank/DDBJ databases">
        <authorList>
            <person name="Heijne W.H."/>
            <person name="Fedorova N.D."/>
            <person name="Nierman W.C."/>
            <person name="Vollebregt A.W."/>
            <person name="Zhao Z."/>
            <person name="Wu L."/>
            <person name="Kumar M."/>
            <person name="Stam H."/>
            <person name="van den Berg M.A."/>
            <person name="Pel H.J."/>
        </authorList>
    </citation>
    <scope>NUCLEOTIDE SEQUENCE [LARGE SCALE GENOMIC DNA]</scope>
    <source>
        <strain evidence="9 10">CBS 393.64</strain>
    </source>
</reference>
<keyword evidence="4" id="KW-0256">Endoplasmic reticulum</keyword>
<feature type="transmembrane region" description="Helical" evidence="8">
    <location>
        <begin position="325"/>
        <end position="346"/>
    </location>
</feature>
<dbReference type="PANTHER" id="PTHR15301">
    <property type="entry name" value="INSULIN-INDUCED GENE 1"/>
    <property type="match status" value="1"/>
</dbReference>
<evidence type="ECO:0000256" key="8">
    <source>
        <dbReference type="SAM" id="Phobius"/>
    </source>
</evidence>
<evidence type="ECO:0000313" key="10">
    <source>
        <dbReference type="Proteomes" id="UP000053958"/>
    </source>
</evidence>
<evidence type="ECO:0000256" key="6">
    <source>
        <dbReference type="ARBA" id="ARBA00023136"/>
    </source>
</evidence>
<evidence type="ECO:0000256" key="2">
    <source>
        <dbReference type="ARBA" id="ARBA00007475"/>
    </source>
</evidence>
<keyword evidence="6 8" id="KW-0472">Membrane</keyword>
<evidence type="ECO:0000256" key="4">
    <source>
        <dbReference type="ARBA" id="ARBA00022824"/>
    </source>
</evidence>
<evidence type="ECO:0000313" key="9">
    <source>
        <dbReference type="EMBL" id="KKA21347.1"/>
    </source>
</evidence>
<dbReference type="STRING" id="1408163.A0A0F4YSS8"/>
<feature type="region of interest" description="Disordered" evidence="7">
    <location>
        <begin position="203"/>
        <end position="225"/>
    </location>
</feature>
<sequence length="365" mass="39965">MTEQPRVLRPRPRRPFELPSNESSQPSTPPADGSTNNSAADFLEVKNDLASQRTGSVLNLTSSTLLGIFSPTAFESPRDDSSPWGTEVQTPGERSAEDLRYQPPPTSQPERPGSARKHLRRHHGVGDVFLPLVLKSILLFVCGVVYGTIMAHLHENHWITPVKLELIDRSSWRYLGLWGIGGVALASVLPWLDTLFENATSGTGRGETANGYPKTSKSKDDRRQSSRWTLAVRSIGAFVGIAFAMRRLPWESTTQESLTLALVNPFLWYLIDRTKTGFWLSTVVGLTGMGIILGLHPQMIPSSAGIGIRGWRLEHDIEGGLSQEAVAVATWLASVLFSACVCFGNIGRQLALGGVQGQKISDEKR</sequence>
<keyword evidence="10" id="KW-1185">Reference proteome</keyword>
<comment type="similarity">
    <text evidence="2">Belongs to the INSIG family.</text>
</comment>
<comment type="subcellular location">
    <subcellularLocation>
        <location evidence="1">Endoplasmic reticulum membrane</location>
        <topology evidence="1">Multi-pass membrane protein</topology>
    </subcellularLocation>
</comment>
<keyword evidence="3 8" id="KW-0812">Transmembrane</keyword>